<dbReference type="NCBIfam" id="TIGR00756">
    <property type="entry name" value="PPR"/>
    <property type="match status" value="1"/>
</dbReference>
<accession>A0A1W0WGU6</accession>
<feature type="repeat" description="PPR" evidence="2">
    <location>
        <begin position="222"/>
        <end position="256"/>
    </location>
</feature>
<feature type="region of interest" description="Disordered" evidence="3">
    <location>
        <begin position="53"/>
        <end position="104"/>
    </location>
</feature>
<dbReference type="PANTHER" id="PTHR46669">
    <property type="entry name" value="LEUCINE-RICH PPR MOTIF-CONTAINING PROTEIN, MITOCHONDRIAL"/>
    <property type="match status" value="1"/>
</dbReference>
<evidence type="ECO:0000313" key="6">
    <source>
        <dbReference type="Proteomes" id="UP000192578"/>
    </source>
</evidence>
<dbReference type="InterPro" id="IPR033443">
    <property type="entry name" value="PROP1-like_PPR_dom"/>
</dbReference>
<comment type="caution">
    <text evidence="5">The sequence shown here is derived from an EMBL/GenBank/DDBJ whole genome shotgun (WGS) entry which is preliminary data.</text>
</comment>
<sequence length="1385" mass="155737">MSGTMRLRQLFIASRCLQHNAAAAVAPLRGTLHLQYGAQHDPIRRTAGRRFLSAQAAPAAAEPSRGAPARDGAGGGQQNHRQRRPLQSAFGRVRSAEERSGRPHYTMNLEGALAKIDVDVKRSGRVAAHDLTAVLSQVKELAKIPSPAALLLIRCCGALLPELKPTDRIKMTDDLWSTLEKSCERLDISHYNALLKVHLENLHKFDPSAFLIAMEQKGLQPNRVTYQRMAAYYCQQGDIEGATKILEFMRAKDLPINETVFNVLIQGYARANDLESAQGVLEMMRSSQVEPSADTYCTLAEAYAEKGDIEKVRKVLADAEEHSVTLSDPDYFEIVQALALHGHSEHITEILAKLRKAPGFFHDALNAALRLVDAGQPDIAYQILANLNLPRELNERSGFGILLQRKLVRYGEPIERIWHFAMDLREKQLNPWAVEKTLEVILNAGRMDYAKEFLVKMAHAGIDVRPQYFWPIVAASARQGDVKGILDAVATMVDDCHVAVTLETLTGFVLPGLKGMTTAQIIGQFKTRFPTVSIVNPLAVFLLESGNIKETSKLFQEHDIIFNPTITSKPLALAYQQSRDFPALEAFLKHLYKQHAQQASVYDVSGQFLLNAVQLFRDVDSDALVELMSKMVGSGLKISNAAANSIDMRFGGQTPPQIGALLSRLIGADGNMRFEDEEFGKHPRNMNLDELEAHLQELKSKNMNTRGVLRHLLMQHARQRNVERAEAIKAELDKGRFEYSGAMYAQLLEMYSAVGDVEKALAVQKDAETVDPNFIIDPYKMINLAGLMVTKGRLDEAVAMLESYAKKTNRPFAFESVERNIFRALNAAAESGKPEAVQRLWDAISLLGQIEPTSLICGPLVRVHVIKNDLPGAMKAFNDAFEKYKVTPLKSELIRRLIETEDTTSLQTVIDASIQLYGETNSLYDLAFAFIECGRTKQAQKIFETPGMRARQDRLDWFAERVTSAEQLEALLTATRDVFDVDRDALYHHLIRLYGKLGDPARALAVWTNMQEENLPASPSTLRSLAAILEEHKQEVPFAVPEEVARQPARERRENPQEGALLNFIREDNPDAALEEKRKIDATEQRLSVHAYSYLIESLLQKDRVKEAINITREMFEKQEHPYPPVTSFLFSKLSRSGDVETVEELFRQFPEKARGYIMMDKFLFSAYVSANRSEEILAKYEEDPQLLIPIGGLVYLLRTAPNLVPRVEQLAERAAVSGGDTRPAVALWSYLFGERRFEESRRLLERHPQISTRLRVSTICTKAHEANDVELLRNLIDTLREHSRPNVALAYSYMIGLHCHNHDYAAALDVVKEVQNVAGLGLHELRLTSLRVLEKGLQQTGQPVPFEIPEVERRQQQEPSAQQQPDNLNEDSARGRRPPRRQRH</sequence>
<evidence type="ECO:0000256" key="2">
    <source>
        <dbReference type="PROSITE-ProRule" id="PRU00708"/>
    </source>
</evidence>
<dbReference type="GO" id="GO:0005739">
    <property type="term" value="C:mitochondrion"/>
    <property type="evidence" value="ECO:0007669"/>
    <property type="project" value="TreeGrafter"/>
</dbReference>
<proteinExistence type="predicted"/>
<gene>
    <name evidence="5" type="ORF">BV898_11396</name>
</gene>
<organism evidence="5 6">
    <name type="scientific">Hypsibius exemplaris</name>
    <name type="common">Freshwater tardigrade</name>
    <dbReference type="NCBI Taxonomy" id="2072580"/>
    <lineage>
        <taxon>Eukaryota</taxon>
        <taxon>Metazoa</taxon>
        <taxon>Ecdysozoa</taxon>
        <taxon>Tardigrada</taxon>
        <taxon>Eutardigrada</taxon>
        <taxon>Parachela</taxon>
        <taxon>Hypsibioidea</taxon>
        <taxon>Hypsibiidae</taxon>
        <taxon>Hypsibius</taxon>
    </lineage>
</organism>
<feature type="compositionally biased region" description="Basic residues" evidence="3">
    <location>
        <begin position="1376"/>
        <end position="1385"/>
    </location>
</feature>
<dbReference type="Pfam" id="PF17177">
    <property type="entry name" value="PPR_long"/>
    <property type="match status" value="1"/>
</dbReference>
<dbReference type="OrthoDB" id="185373at2759"/>
<reference evidence="6" key="1">
    <citation type="submission" date="2017-01" db="EMBL/GenBank/DDBJ databases">
        <title>Comparative genomics of anhydrobiosis in the tardigrade Hypsibius dujardini.</title>
        <authorList>
            <person name="Yoshida Y."/>
            <person name="Koutsovoulos G."/>
            <person name="Laetsch D."/>
            <person name="Stevens L."/>
            <person name="Kumar S."/>
            <person name="Horikawa D."/>
            <person name="Ishino K."/>
            <person name="Komine S."/>
            <person name="Tomita M."/>
            <person name="Blaxter M."/>
            <person name="Arakawa K."/>
        </authorList>
    </citation>
    <scope>NUCLEOTIDE SEQUENCE [LARGE SCALE GENOMIC DNA]</scope>
    <source>
        <strain evidence="6">Z151</strain>
    </source>
</reference>
<evidence type="ECO:0000256" key="3">
    <source>
        <dbReference type="SAM" id="MobiDB-lite"/>
    </source>
</evidence>
<dbReference type="Pfam" id="PF13812">
    <property type="entry name" value="PPR_3"/>
    <property type="match status" value="1"/>
</dbReference>
<feature type="compositionally biased region" description="Low complexity" evidence="3">
    <location>
        <begin position="54"/>
        <end position="71"/>
    </location>
</feature>
<dbReference type="InterPro" id="IPR002885">
    <property type="entry name" value="PPR_rpt"/>
</dbReference>
<dbReference type="PANTHER" id="PTHR46669:SF1">
    <property type="entry name" value="LEUCINE-RICH PPR MOTIF-CONTAINING PROTEIN, MITOCHONDRIAL"/>
    <property type="match status" value="1"/>
</dbReference>
<feature type="region of interest" description="Disordered" evidence="3">
    <location>
        <begin position="1342"/>
        <end position="1385"/>
    </location>
</feature>
<dbReference type="SUPFAM" id="SSF48452">
    <property type="entry name" value="TPR-like"/>
    <property type="match status" value="1"/>
</dbReference>
<feature type="repeat" description="PPR" evidence="2">
    <location>
        <begin position="257"/>
        <end position="291"/>
    </location>
</feature>
<dbReference type="GO" id="GO:0070129">
    <property type="term" value="P:regulation of mitochondrial translation"/>
    <property type="evidence" value="ECO:0007669"/>
    <property type="project" value="TreeGrafter"/>
</dbReference>
<dbReference type="EMBL" id="MTYJ01000105">
    <property type="protein sequence ID" value="OQV14419.1"/>
    <property type="molecule type" value="Genomic_DNA"/>
</dbReference>
<protein>
    <submittedName>
        <fullName evidence="5">Leucine-rich PPR motif-containing protein, mitochondrial</fullName>
    </submittedName>
</protein>
<dbReference type="Proteomes" id="UP000192578">
    <property type="component" value="Unassembled WGS sequence"/>
</dbReference>
<dbReference type="InterPro" id="IPR033490">
    <property type="entry name" value="LRP130"/>
</dbReference>
<dbReference type="GO" id="GO:0005634">
    <property type="term" value="C:nucleus"/>
    <property type="evidence" value="ECO:0007669"/>
    <property type="project" value="TreeGrafter"/>
</dbReference>
<keyword evidence="1" id="KW-0677">Repeat</keyword>
<evidence type="ECO:0000259" key="4">
    <source>
        <dbReference type="Pfam" id="PF17177"/>
    </source>
</evidence>
<evidence type="ECO:0000256" key="1">
    <source>
        <dbReference type="ARBA" id="ARBA00022737"/>
    </source>
</evidence>
<dbReference type="GO" id="GO:0003730">
    <property type="term" value="F:mRNA 3'-UTR binding"/>
    <property type="evidence" value="ECO:0007669"/>
    <property type="project" value="TreeGrafter"/>
</dbReference>
<dbReference type="InterPro" id="IPR011990">
    <property type="entry name" value="TPR-like_helical_dom_sf"/>
</dbReference>
<feature type="repeat" description="PPR" evidence="2">
    <location>
        <begin position="1088"/>
        <end position="1122"/>
    </location>
</feature>
<dbReference type="Gene3D" id="1.25.40.10">
    <property type="entry name" value="Tetratricopeptide repeat domain"/>
    <property type="match status" value="3"/>
</dbReference>
<keyword evidence="6" id="KW-1185">Reference proteome</keyword>
<evidence type="ECO:0000313" key="5">
    <source>
        <dbReference type="EMBL" id="OQV14419.1"/>
    </source>
</evidence>
<dbReference type="PROSITE" id="PS51375">
    <property type="entry name" value="PPR"/>
    <property type="match status" value="3"/>
</dbReference>
<dbReference type="Pfam" id="PF01535">
    <property type="entry name" value="PPR"/>
    <property type="match status" value="1"/>
</dbReference>
<name>A0A1W0WGU6_HYPEX</name>
<feature type="domain" description="PROP1-like PPR" evidence="4">
    <location>
        <begin position="242"/>
        <end position="357"/>
    </location>
</feature>